<feature type="region of interest" description="Disordered" evidence="1">
    <location>
        <begin position="1"/>
        <end position="52"/>
    </location>
</feature>
<organism evidence="2 3">
    <name type="scientific">Aquisalinus flavus</name>
    <dbReference type="NCBI Taxonomy" id="1526572"/>
    <lineage>
        <taxon>Bacteria</taxon>
        <taxon>Pseudomonadati</taxon>
        <taxon>Pseudomonadota</taxon>
        <taxon>Alphaproteobacteria</taxon>
        <taxon>Parvularculales</taxon>
        <taxon>Parvularculaceae</taxon>
        <taxon>Aquisalinus</taxon>
    </lineage>
</organism>
<evidence type="ECO:0000313" key="3">
    <source>
        <dbReference type="Proteomes" id="UP000613582"/>
    </source>
</evidence>
<evidence type="ECO:0000256" key="1">
    <source>
        <dbReference type="SAM" id="MobiDB-lite"/>
    </source>
</evidence>
<accession>A0A8J2V3T1</accession>
<dbReference type="AlphaFoldDB" id="A0A8J2V3T1"/>
<proteinExistence type="predicted"/>
<comment type="caution">
    <text evidence="2">The sequence shown here is derived from an EMBL/GenBank/DDBJ whole genome shotgun (WGS) entry which is preliminary data.</text>
</comment>
<dbReference type="EMBL" id="BMGH01000002">
    <property type="protein sequence ID" value="GGD19073.1"/>
    <property type="molecule type" value="Genomic_DNA"/>
</dbReference>
<dbReference type="Proteomes" id="UP000613582">
    <property type="component" value="Unassembled WGS sequence"/>
</dbReference>
<sequence>MFKKNHNAGDKTPKNEKKDSANDTAAQKEKPAIVAGDNSKPAAAKTEAKQSS</sequence>
<evidence type="ECO:0000313" key="2">
    <source>
        <dbReference type="EMBL" id="GGD19073.1"/>
    </source>
</evidence>
<keyword evidence="3" id="KW-1185">Reference proteome</keyword>
<protein>
    <submittedName>
        <fullName evidence="2">Uncharacterized protein</fullName>
    </submittedName>
</protein>
<gene>
    <name evidence="2" type="ORF">GCM10011342_29720</name>
</gene>
<name>A0A8J2V3T1_9PROT</name>
<reference evidence="2" key="2">
    <citation type="submission" date="2020-09" db="EMBL/GenBank/DDBJ databases">
        <authorList>
            <person name="Sun Q."/>
            <person name="Zhou Y."/>
        </authorList>
    </citation>
    <scope>NUCLEOTIDE SEQUENCE</scope>
    <source>
        <strain evidence="2">CGMCC 1.12921</strain>
    </source>
</reference>
<reference evidence="2" key="1">
    <citation type="journal article" date="2014" name="Int. J. Syst. Evol. Microbiol.">
        <title>Complete genome sequence of Corynebacterium casei LMG S-19264T (=DSM 44701T), isolated from a smear-ripened cheese.</title>
        <authorList>
            <consortium name="US DOE Joint Genome Institute (JGI-PGF)"/>
            <person name="Walter F."/>
            <person name="Albersmeier A."/>
            <person name="Kalinowski J."/>
            <person name="Ruckert C."/>
        </authorList>
    </citation>
    <scope>NUCLEOTIDE SEQUENCE</scope>
    <source>
        <strain evidence="2">CGMCC 1.12921</strain>
    </source>
</reference>
<dbReference type="RefSeq" id="WP_188160609.1">
    <property type="nucleotide sequence ID" value="NZ_BMGH01000002.1"/>
</dbReference>
<feature type="compositionally biased region" description="Basic and acidic residues" evidence="1">
    <location>
        <begin position="7"/>
        <end position="31"/>
    </location>
</feature>